<evidence type="ECO:0000313" key="3">
    <source>
        <dbReference type="Proteomes" id="UP000017656"/>
    </source>
</evidence>
<dbReference type="CDD" id="cd00254">
    <property type="entry name" value="LT-like"/>
    <property type="match status" value="1"/>
</dbReference>
<dbReference type="RefSeq" id="YP_009007648.1">
    <property type="nucleotide sequence ID" value="NC_023581.1"/>
</dbReference>
<accession>U5PZS4</accession>
<dbReference type="EMBL" id="KF669658">
    <property type="protein sequence ID" value="AGY48147.1"/>
    <property type="molecule type" value="Genomic_DNA"/>
</dbReference>
<dbReference type="Proteomes" id="UP000017656">
    <property type="component" value="Segment"/>
</dbReference>
<name>U5PZS4_9CAUD</name>
<dbReference type="InterPro" id="IPR008258">
    <property type="entry name" value="Transglycosylase_SLT_dom_1"/>
</dbReference>
<dbReference type="Pfam" id="PF01464">
    <property type="entry name" value="SLT"/>
    <property type="match status" value="1"/>
</dbReference>
<reference evidence="2 3" key="1">
    <citation type="journal article" date="2013" name="Genome Announc.">
        <title>Complete Genome of Acinetobacter baumannii N4-Like Podophage Presley.</title>
        <authorList>
            <person name="Farmer N.G."/>
            <person name="Wood T.L."/>
            <person name="Chamakura K.R."/>
            <person name="Kuty Everett G.F."/>
        </authorList>
    </citation>
    <scope>NUCLEOTIDE SEQUENCE [LARGE SCALE GENOMIC DNA]</scope>
</reference>
<dbReference type="Gene3D" id="1.10.530.10">
    <property type="match status" value="1"/>
</dbReference>
<dbReference type="GeneID" id="18504218"/>
<evidence type="ECO:0000313" key="2">
    <source>
        <dbReference type="EMBL" id="AGY48147.1"/>
    </source>
</evidence>
<organism evidence="2 3">
    <name type="scientific">Acinetobacter phage Presley</name>
    <dbReference type="NCBI Taxonomy" id="1406780"/>
    <lineage>
        <taxon>Viruses</taxon>
        <taxon>Duplodnaviria</taxon>
        <taxon>Heunggongvirae</taxon>
        <taxon>Uroviricota</taxon>
        <taxon>Caudoviricetes</taxon>
        <taxon>Schitoviridae</taxon>
        <taxon>Presleyvirus</taxon>
        <taxon>Presleyvirus presley</taxon>
    </lineage>
</organism>
<protein>
    <submittedName>
        <fullName evidence="2">Lytic tail fiber</fullName>
    </submittedName>
</protein>
<evidence type="ECO:0000259" key="1">
    <source>
        <dbReference type="Pfam" id="PF01464"/>
    </source>
</evidence>
<sequence>MARIDWQPLQAAPVNASFLDSANAGILGGVGAIGKALLGYGSDIRDQNTTDALAKIAALTNLEDLATGRTAIADAVAAQGRGVDQLKVLQALGAQQDTLTNRANASLNLQQNQLSYDEQQAQIADRGIINQALQLSAAGKTGEAQALLGQIHSNAMPLYNTLTDDKRYAAQQERQKVQDALQEKHWNQNYQLQLNSDKRADLSTAASLTGSLFPNAGTTEQKVVYDPTTGDFKYETVTNPTRIDAFSSLMGNLFSAESGPNQTHRTADGNLLKSPRGALGVAQIMPATAAKPGYGMKPIDLHNTTAEQQKAWATEYISRIGKAHGFSVPESVAAYNAGPGKVQKAVATAKEKGGSFLSYLPKETQNYVPQILGSNWQSMSGTKMKDFVQGSPAATTPSKTTVAKTNSVSQALGIPLNAKVVAAAQTEYKTALSKLGTVESGPESPMSGQKTLDQWLYDNRNAKNNSNSVTRLFNATDADDVYNIAQKNAEFKKLPTSKKLKVLDNMMSYTKANQGLFYKNPGDINEKINETILEDRKLAQANIDAKRTALLDSFVNKVLTDAGLPPSAIPKQSLYALFDPEWAKKKGKAIGKVDNPFHK</sequence>
<dbReference type="OrthoDB" id="37565at10239"/>
<dbReference type="KEGG" id="vg:18504218"/>
<dbReference type="InterPro" id="IPR023346">
    <property type="entry name" value="Lysozyme-like_dom_sf"/>
</dbReference>
<feature type="domain" description="Transglycosylase SLT" evidence="1">
    <location>
        <begin position="273"/>
        <end position="353"/>
    </location>
</feature>
<dbReference type="SUPFAM" id="SSF53955">
    <property type="entry name" value="Lysozyme-like"/>
    <property type="match status" value="1"/>
</dbReference>
<proteinExistence type="predicted"/>
<gene>
    <name evidence="2" type="ORF">Presley_80</name>
</gene>
<keyword evidence="3" id="KW-1185">Reference proteome</keyword>